<feature type="region of interest" description="Disordered" evidence="1">
    <location>
        <begin position="1"/>
        <end position="46"/>
    </location>
</feature>
<sequence length="111" mass="12753">MQEATKIKFKHHVPIGSGATVKSNTTTNSSHHSGHTHSHHSKHIPVEPKVRFSSRILLYDTYTEDEYDRHPESGTCNNLTPQLAIMIKNELNEVKAEMEVHELSRCYTHFF</sequence>
<proteinExistence type="predicted"/>
<evidence type="ECO:0000313" key="3">
    <source>
        <dbReference type="Proteomes" id="UP001165063"/>
    </source>
</evidence>
<organism evidence="2 3">
    <name type="scientific">Ambrosiozyma monospora</name>
    <name type="common">Yeast</name>
    <name type="synonym">Endomycopsis monosporus</name>
    <dbReference type="NCBI Taxonomy" id="43982"/>
    <lineage>
        <taxon>Eukaryota</taxon>
        <taxon>Fungi</taxon>
        <taxon>Dikarya</taxon>
        <taxon>Ascomycota</taxon>
        <taxon>Saccharomycotina</taxon>
        <taxon>Pichiomycetes</taxon>
        <taxon>Pichiales</taxon>
        <taxon>Pichiaceae</taxon>
        <taxon>Ambrosiozyma</taxon>
    </lineage>
</organism>
<dbReference type="PANTHER" id="PTHR12751">
    <property type="entry name" value="PHOSPHATASE AND ACTIN REGULATOR PHACTR"/>
    <property type="match status" value="1"/>
</dbReference>
<evidence type="ECO:0000256" key="1">
    <source>
        <dbReference type="SAM" id="MobiDB-lite"/>
    </source>
</evidence>
<name>A0A9W7DC48_AMBMO</name>
<comment type="caution">
    <text evidence="2">The sequence shown here is derived from an EMBL/GenBank/DDBJ whole genome shotgun (WGS) entry which is preliminary data.</text>
</comment>
<dbReference type="AlphaFoldDB" id="A0A9W7DC48"/>
<protein>
    <submittedName>
        <fullName evidence="2">Unnamed protein product</fullName>
    </submittedName>
</protein>
<accession>A0A9W7DC48</accession>
<keyword evidence="3" id="KW-1185">Reference proteome</keyword>
<gene>
    <name evidence="2" type="ORF">Amon01_000029200</name>
</gene>
<dbReference type="OrthoDB" id="5563016at2759"/>
<dbReference type="Proteomes" id="UP001165063">
    <property type="component" value="Unassembled WGS sequence"/>
</dbReference>
<feature type="compositionally biased region" description="Basic residues" evidence="1">
    <location>
        <begin position="32"/>
        <end position="43"/>
    </location>
</feature>
<reference evidence="2" key="1">
    <citation type="submission" date="2023-04" db="EMBL/GenBank/DDBJ databases">
        <title>Ambrosiozyma monospora NBRC 1965.</title>
        <authorList>
            <person name="Ichikawa N."/>
            <person name="Sato H."/>
            <person name="Tonouchi N."/>
        </authorList>
    </citation>
    <scope>NUCLEOTIDE SEQUENCE</scope>
    <source>
        <strain evidence="2">NBRC 1965</strain>
    </source>
</reference>
<dbReference type="PANTHER" id="PTHR12751:SF18">
    <property type="entry name" value="PHOSPHATASE AND ACTIN REGULATOR 1"/>
    <property type="match status" value="1"/>
</dbReference>
<dbReference type="GO" id="GO:0003779">
    <property type="term" value="F:actin binding"/>
    <property type="evidence" value="ECO:0007669"/>
    <property type="project" value="TreeGrafter"/>
</dbReference>
<evidence type="ECO:0000313" key="2">
    <source>
        <dbReference type="EMBL" id="GMG19214.1"/>
    </source>
</evidence>
<dbReference type="GO" id="GO:0030036">
    <property type="term" value="P:actin cytoskeleton organization"/>
    <property type="evidence" value="ECO:0007669"/>
    <property type="project" value="TreeGrafter"/>
</dbReference>
<dbReference type="EMBL" id="BSXU01000086">
    <property type="protein sequence ID" value="GMG19214.1"/>
    <property type="molecule type" value="Genomic_DNA"/>
</dbReference>